<evidence type="ECO:0000256" key="1">
    <source>
        <dbReference type="ARBA" id="ARBA00010016"/>
    </source>
</evidence>
<dbReference type="EMBL" id="AYRZ02000007">
    <property type="protein sequence ID" value="PHT76372.1"/>
    <property type="molecule type" value="Genomic_DNA"/>
</dbReference>
<dbReference type="PANTHER" id="PTHR31807:SF51">
    <property type="entry name" value="PROTEIN SNOWY COTYLEDON 3"/>
    <property type="match status" value="1"/>
</dbReference>
<dbReference type="AlphaFoldDB" id="A0A2G2Z2W8"/>
<comment type="caution">
    <text evidence="2">The sequence shown here is derived from an EMBL/GenBank/DDBJ whole genome shotgun (WGS) entry which is preliminary data.</text>
</comment>
<dbReference type="Gramene" id="PHT76372">
    <property type="protein sequence ID" value="PHT76372"/>
    <property type="gene ID" value="T459_19894"/>
</dbReference>
<protein>
    <submittedName>
        <fullName evidence="2">Uncharacterized protein</fullName>
    </submittedName>
</protein>
<sequence length="92" mass="9825">MIDGEHCNSLSGTICAMEASIIRLPVVEGAKAEVQNVKDAFSSAVDVMQALGSSMCSLQPKVIFLSGYGCRLLSIFERVEGKEVGRDLAQFA</sequence>
<dbReference type="Pfam" id="PF04484">
    <property type="entry name" value="QWRF"/>
    <property type="match status" value="1"/>
</dbReference>
<proteinExistence type="inferred from homology"/>
<name>A0A2G2Z2W8_CAPAN</name>
<evidence type="ECO:0000313" key="3">
    <source>
        <dbReference type="Proteomes" id="UP000222542"/>
    </source>
</evidence>
<accession>A0A2G2Z2W8</accession>
<reference evidence="2 3" key="1">
    <citation type="journal article" date="2014" name="Nat. Genet.">
        <title>Genome sequence of the hot pepper provides insights into the evolution of pungency in Capsicum species.</title>
        <authorList>
            <person name="Kim S."/>
            <person name="Park M."/>
            <person name="Yeom S.I."/>
            <person name="Kim Y.M."/>
            <person name="Lee J.M."/>
            <person name="Lee H.A."/>
            <person name="Seo E."/>
            <person name="Choi J."/>
            <person name="Cheong K."/>
            <person name="Kim K.T."/>
            <person name="Jung K."/>
            <person name="Lee G.W."/>
            <person name="Oh S.K."/>
            <person name="Bae C."/>
            <person name="Kim S.B."/>
            <person name="Lee H.Y."/>
            <person name="Kim S.Y."/>
            <person name="Kim M.S."/>
            <person name="Kang B.C."/>
            <person name="Jo Y.D."/>
            <person name="Yang H.B."/>
            <person name="Jeong H.J."/>
            <person name="Kang W.H."/>
            <person name="Kwon J.K."/>
            <person name="Shin C."/>
            <person name="Lim J.Y."/>
            <person name="Park J.H."/>
            <person name="Huh J.H."/>
            <person name="Kim J.S."/>
            <person name="Kim B.D."/>
            <person name="Cohen O."/>
            <person name="Paran I."/>
            <person name="Suh M.C."/>
            <person name="Lee S.B."/>
            <person name="Kim Y.K."/>
            <person name="Shin Y."/>
            <person name="Noh S.J."/>
            <person name="Park J."/>
            <person name="Seo Y.S."/>
            <person name="Kwon S.Y."/>
            <person name="Kim H.A."/>
            <person name="Park J.M."/>
            <person name="Kim H.J."/>
            <person name="Choi S.B."/>
            <person name="Bosland P.W."/>
            <person name="Reeves G."/>
            <person name="Jo S.H."/>
            <person name="Lee B.W."/>
            <person name="Cho H.T."/>
            <person name="Choi H.S."/>
            <person name="Lee M.S."/>
            <person name="Yu Y."/>
            <person name="Do Choi Y."/>
            <person name="Park B.S."/>
            <person name="van Deynze A."/>
            <person name="Ashrafi H."/>
            <person name="Hill T."/>
            <person name="Kim W.T."/>
            <person name="Pai H.S."/>
            <person name="Ahn H.K."/>
            <person name="Yeam I."/>
            <person name="Giovannoni J.J."/>
            <person name="Rose J.K."/>
            <person name="Sorensen I."/>
            <person name="Lee S.J."/>
            <person name="Kim R.W."/>
            <person name="Choi I.Y."/>
            <person name="Choi B.S."/>
            <person name="Lim J.S."/>
            <person name="Lee Y.H."/>
            <person name="Choi D."/>
        </authorList>
    </citation>
    <scope>NUCLEOTIDE SEQUENCE [LARGE SCALE GENOMIC DNA]</scope>
    <source>
        <strain evidence="3">cv. CM334</strain>
    </source>
</reference>
<dbReference type="STRING" id="4072.A0A2G2Z2W8"/>
<evidence type="ECO:0000313" key="2">
    <source>
        <dbReference type="EMBL" id="PHT76372.1"/>
    </source>
</evidence>
<comment type="similarity">
    <text evidence="1">Belongs to the QWRF family.</text>
</comment>
<dbReference type="PANTHER" id="PTHR31807">
    <property type="entry name" value="AUGMIN FAMILY MEMBER"/>
    <property type="match status" value="1"/>
</dbReference>
<organism evidence="2 3">
    <name type="scientific">Capsicum annuum</name>
    <name type="common">Capsicum pepper</name>
    <dbReference type="NCBI Taxonomy" id="4072"/>
    <lineage>
        <taxon>Eukaryota</taxon>
        <taxon>Viridiplantae</taxon>
        <taxon>Streptophyta</taxon>
        <taxon>Embryophyta</taxon>
        <taxon>Tracheophyta</taxon>
        <taxon>Spermatophyta</taxon>
        <taxon>Magnoliopsida</taxon>
        <taxon>eudicotyledons</taxon>
        <taxon>Gunneridae</taxon>
        <taxon>Pentapetalae</taxon>
        <taxon>asterids</taxon>
        <taxon>lamiids</taxon>
        <taxon>Solanales</taxon>
        <taxon>Solanaceae</taxon>
        <taxon>Solanoideae</taxon>
        <taxon>Capsiceae</taxon>
        <taxon>Capsicum</taxon>
    </lineage>
</organism>
<dbReference type="Proteomes" id="UP000222542">
    <property type="component" value="Unassembled WGS sequence"/>
</dbReference>
<dbReference type="InterPro" id="IPR007573">
    <property type="entry name" value="QWRF"/>
</dbReference>
<gene>
    <name evidence="2" type="ORF">T459_19894</name>
</gene>
<keyword evidence="3" id="KW-1185">Reference proteome</keyword>
<reference evidence="2 3" key="2">
    <citation type="journal article" date="2017" name="Genome Biol.">
        <title>New reference genome sequences of hot pepper reveal the massive evolution of plant disease-resistance genes by retroduplication.</title>
        <authorList>
            <person name="Kim S."/>
            <person name="Park J."/>
            <person name="Yeom S.I."/>
            <person name="Kim Y.M."/>
            <person name="Seo E."/>
            <person name="Kim K.T."/>
            <person name="Kim M.S."/>
            <person name="Lee J.M."/>
            <person name="Cheong K."/>
            <person name="Shin H.S."/>
            <person name="Kim S.B."/>
            <person name="Han K."/>
            <person name="Lee J."/>
            <person name="Park M."/>
            <person name="Lee H.A."/>
            <person name="Lee H.Y."/>
            <person name="Lee Y."/>
            <person name="Oh S."/>
            <person name="Lee J.H."/>
            <person name="Choi E."/>
            <person name="Choi E."/>
            <person name="Lee S.E."/>
            <person name="Jeon J."/>
            <person name="Kim H."/>
            <person name="Choi G."/>
            <person name="Song H."/>
            <person name="Lee J."/>
            <person name="Lee S.C."/>
            <person name="Kwon J.K."/>
            <person name="Lee H.Y."/>
            <person name="Koo N."/>
            <person name="Hong Y."/>
            <person name="Kim R.W."/>
            <person name="Kang W.H."/>
            <person name="Huh J.H."/>
            <person name="Kang B.C."/>
            <person name="Yang T.J."/>
            <person name="Lee Y.H."/>
            <person name="Bennetzen J.L."/>
            <person name="Choi D."/>
        </authorList>
    </citation>
    <scope>NUCLEOTIDE SEQUENCE [LARGE SCALE GENOMIC DNA]</scope>
    <source>
        <strain evidence="3">cv. CM334</strain>
    </source>
</reference>